<feature type="region of interest" description="Disordered" evidence="1">
    <location>
        <begin position="212"/>
        <end position="259"/>
    </location>
</feature>
<dbReference type="SUPFAM" id="SSF57756">
    <property type="entry name" value="Retrovirus zinc finger-like domains"/>
    <property type="match status" value="1"/>
</dbReference>
<evidence type="ECO:0000256" key="1">
    <source>
        <dbReference type="SAM" id="MobiDB-lite"/>
    </source>
</evidence>
<keyword evidence="3" id="KW-1185">Reference proteome</keyword>
<evidence type="ECO:0008006" key="4">
    <source>
        <dbReference type="Google" id="ProtNLM"/>
    </source>
</evidence>
<dbReference type="InterPro" id="IPR036875">
    <property type="entry name" value="Znf_CCHC_sf"/>
</dbReference>
<organism evidence="2 3">
    <name type="scientific">Coptis chinensis</name>
    <dbReference type="NCBI Taxonomy" id="261450"/>
    <lineage>
        <taxon>Eukaryota</taxon>
        <taxon>Viridiplantae</taxon>
        <taxon>Streptophyta</taxon>
        <taxon>Embryophyta</taxon>
        <taxon>Tracheophyta</taxon>
        <taxon>Spermatophyta</taxon>
        <taxon>Magnoliopsida</taxon>
        <taxon>Ranunculales</taxon>
        <taxon>Ranunculaceae</taxon>
        <taxon>Coptidoideae</taxon>
        <taxon>Coptis</taxon>
    </lineage>
</organism>
<protein>
    <recommendedName>
        <fullName evidence="4">CCHC-type domain-containing protein</fullName>
    </recommendedName>
</protein>
<feature type="region of interest" description="Disordered" evidence="1">
    <location>
        <begin position="1"/>
        <end position="35"/>
    </location>
</feature>
<dbReference type="GO" id="GO:0003676">
    <property type="term" value="F:nucleic acid binding"/>
    <property type="evidence" value="ECO:0007669"/>
    <property type="project" value="InterPro"/>
</dbReference>
<evidence type="ECO:0000313" key="3">
    <source>
        <dbReference type="Proteomes" id="UP000631114"/>
    </source>
</evidence>
<feature type="compositionally biased region" description="Acidic residues" evidence="1">
    <location>
        <begin position="22"/>
        <end position="32"/>
    </location>
</feature>
<name>A0A835H346_9MAGN</name>
<sequence>MVEDLNVGDGGNDVLKNLDVGGDGESDTEDDQYGDRFGHVFGNKKDADYNSCESDNVDYDYIPTYSDCSDNELDKDIDPIVVDEEVKNLEEEIQGTELGNVVKLNRNIYEVEEMAKVADPVVEEFGIYTALDTCTRTLKKTFRGELWENLAWGAAKAYKEDPEELVLPPEVTRKAGRPRKQRIRGEDEPTKTKRKCKKCGELGHNAITCALRQNSQYGKNSKKMKVQDEATFGHQVPVQQQEAPVQQQAPSPRGRVAQQ</sequence>
<dbReference type="GO" id="GO:0008270">
    <property type="term" value="F:zinc ion binding"/>
    <property type="evidence" value="ECO:0007669"/>
    <property type="project" value="InterPro"/>
</dbReference>
<feature type="region of interest" description="Disordered" evidence="1">
    <location>
        <begin position="174"/>
        <end position="195"/>
    </location>
</feature>
<reference evidence="2 3" key="1">
    <citation type="submission" date="2020-10" db="EMBL/GenBank/DDBJ databases">
        <title>The Coptis chinensis genome and diversification of protoberbering-type alkaloids.</title>
        <authorList>
            <person name="Wang B."/>
            <person name="Shu S."/>
            <person name="Song C."/>
            <person name="Liu Y."/>
        </authorList>
    </citation>
    <scope>NUCLEOTIDE SEQUENCE [LARGE SCALE GENOMIC DNA]</scope>
    <source>
        <strain evidence="2">HL-2020</strain>
        <tissue evidence="2">Leaf</tissue>
    </source>
</reference>
<dbReference type="AlphaFoldDB" id="A0A835H346"/>
<evidence type="ECO:0000313" key="2">
    <source>
        <dbReference type="EMBL" id="KAF9592505.1"/>
    </source>
</evidence>
<accession>A0A835H346</accession>
<comment type="caution">
    <text evidence="2">The sequence shown here is derived from an EMBL/GenBank/DDBJ whole genome shotgun (WGS) entry which is preliminary data.</text>
</comment>
<proteinExistence type="predicted"/>
<gene>
    <name evidence="2" type="ORF">IFM89_015076</name>
</gene>
<dbReference type="EMBL" id="JADFTS010000008">
    <property type="protein sequence ID" value="KAF9592505.1"/>
    <property type="molecule type" value="Genomic_DNA"/>
</dbReference>
<dbReference type="Proteomes" id="UP000631114">
    <property type="component" value="Unassembled WGS sequence"/>
</dbReference>
<feature type="compositionally biased region" description="Low complexity" evidence="1">
    <location>
        <begin position="235"/>
        <end position="250"/>
    </location>
</feature>